<reference evidence="2" key="1">
    <citation type="submission" date="2016-04" db="EMBL/GenBank/DDBJ databases">
        <authorList>
            <person name="Nguyen H.D."/>
            <person name="Samba Siva P."/>
            <person name="Cullis J."/>
            <person name="Levesque C.A."/>
            <person name="Hambleton S."/>
        </authorList>
    </citation>
    <scope>NUCLEOTIDE SEQUENCE</scope>
    <source>
        <strain evidence="2">DAOMC 236416</strain>
    </source>
</reference>
<name>A0A177TRL2_9BASI</name>
<accession>A0A177TRL2</accession>
<gene>
    <name evidence="2" type="ORF">A4X13_0g4402</name>
</gene>
<organism evidence="2 3">
    <name type="scientific">Tilletia indica</name>
    <dbReference type="NCBI Taxonomy" id="43049"/>
    <lineage>
        <taxon>Eukaryota</taxon>
        <taxon>Fungi</taxon>
        <taxon>Dikarya</taxon>
        <taxon>Basidiomycota</taxon>
        <taxon>Ustilaginomycotina</taxon>
        <taxon>Exobasidiomycetes</taxon>
        <taxon>Tilletiales</taxon>
        <taxon>Tilletiaceae</taxon>
        <taxon>Tilletia</taxon>
    </lineage>
</organism>
<sequence>MSHRTQNSAEESSKRPWGHSCITIHAGSRAYAGAWWLLFSLRFMPSVDFVPTPHHRSSPTVHIYEHHQPYTSSSITNHTHLRASSNVHNEHYQPYTFTYIKLSLSALDYLKAAHALGSEGSNTFNSSRLYWVKVIDQLGQTRASKDCSLSDKTPSTYGVDVLNQGNVQSQAGDSWTTSKDGSRGGTEAP</sequence>
<dbReference type="EMBL" id="LWDF02000288">
    <property type="protein sequence ID" value="KAE8250766.1"/>
    <property type="molecule type" value="Genomic_DNA"/>
</dbReference>
<evidence type="ECO:0000256" key="1">
    <source>
        <dbReference type="SAM" id="MobiDB-lite"/>
    </source>
</evidence>
<evidence type="ECO:0000313" key="2">
    <source>
        <dbReference type="EMBL" id="KAE8250766.1"/>
    </source>
</evidence>
<dbReference type="AlphaFoldDB" id="A0A177TRL2"/>
<feature type="compositionally biased region" description="Polar residues" evidence="1">
    <location>
        <begin position="163"/>
        <end position="179"/>
    </location>
</feature>
<evidence type="ECO:0000313" key="3">
    <source>
        <dbReference type="Proteomes" id="UP000077521"/>
    </source>
</evidence>
<reference evidence="2" key="2">
    <citation type="journal article" date="2019" name="IMA Fungus">
        <title>Genome sequencing and comparison of five Tilletia species to identify candidate genes for the detection of regulated species infecting wheat.</title>
        <authorList>
            <person name="Nguyen H.D.T."/>
            <person name="Sultana T."/>
            <person name="Kesanakurti P."/>
            <person name="Hambleton S."/>
        </authorList>
    </citation>
    <scope>NUCLEOTIDE SEQUENCE</scope>
    <source>
        <strain evidence="2">DAOMC 236416</strain>
    </source>
</reference>
<protein>
    <submittedName>
        <fullName evidence="2">Uncharacterized protein</fullName>
    </submittedName>
</protein>
<keyword evidence="3" id="KW-1185">Reference proteome</keyword>
<dbReference type="Proteomes" id="UP000077521">
    <property type="component" value="Unassembled WGS sequence"/>
</dbReference>
<feature type="region of interest" description="Disordered" evidence="1">
    <location>
        <begin position="158"/>
        <end position="189"/>
    </location>
</feature>
<comment type="caution">
    <text evidence="2">The sequence shown here is derived from an EMBL/GenBank/DDBJ whole genome shotgun (WGS) entry which is preliminary data.</text>
</comment>
<proteinExistence type="predicted"/>